<evidence type="ECO:0000256" key="3">
    <source>
        <dbReference type="ARBA" id="ARBA00023163"/>
    </source>
</evidence>
<dbReference type="InterPro" id="IPR000485">
    <property type="entry name" value="AsnC-type_HTH_dom"/>
</dbReference>
<dbReference type="GO" id="GO:0043200">
    <property type="term" value="P:response to amino acid"/>
    <property type="evidence" value="ECO:0007669"/>
    <property type="project" value="TreeGrafter"/>
</dbReference>
<dbReference type="GO" id="GO:0043565">
    <property type="term" value="F:sequence-specific DNA binding"/>
    <property type="evidence" value="ECO:0007669"/>
    <property type="project" value="InterPro"/>
</dbReference>
<dbReference type="AlphaFoldDB" id="A0A845BHY8"/>
<evidence type="ECO:0000256" key="2">
    <source>
        <dbReference type="ARBA" id="ARBA00023125"/>
    </source>
</evidence>
<dbReference type="PROSITE" id="PS50956">
    <property type="entry name" value="HTH_ASNC_2"/>
    <property type="match status" value="1"/>
</dbReference>
<dbReference type="InterPro" id="IPR011991">
    <property type="entry name" value="ArsR-like_HTH"/>
</dbReference>
<reference evidence="5 6" key="1">
    <citation type="submission" date="2019-12" db="EMBL/GenBank/DDBJ databases">
        <title>Neisseriaceae gen. nov. sp. Genome sequencing and assembly.</title>
        <authorList>
            <person name="Liu Z."/>
            <person name="Li A."/>
        </authorList>
    </citation>
    <scope>NUCLEOTIDE SEQUENCE [LARGE SCALE GENOMIC DNA]</scope>
    <source>
        <strain evidence="5 6">B2N2-7</strain>
    </source>
</reference>
<dbReference type="Pfam" id="PF13412">
    <property type="entry name" value="HTH_24"/>
    <property type="match status" value="1"/>
</dbReference>
<dbReference type="PANTHER" id="PTHR30154">
    <property type="entry name" value="LEUCINE-RESPONSIVE REGULATORY PROTEIN"/>
    <property type="match status" value="1"/>
</dbReference>
<name>A0A845BHY8_9NEIS</name>
<dbReference type="InterPro" id="IPR019888">
    <property type="entry name" value="Tscrpt_reg_AsnC-like"/>
</dbReference>
<evidence type="ECO:0000259" key="4">
    <source>
        <dbReference type="PROSITE" id="PS50956"/>
    </source>
</evidence>
<dbReference type="InterPro" id="IPR036388">
    <property type="entry name" value="WH-like_DNA-bd_sf"/>
</dbReference>
<dbReference type="SUPFAM" id="SSF54909">
    <property type="entry name" value="Dimeric alpha+beta barrel"/>
    <property type="match status" value="1"/>
</dbReference>
<dbReference type="SMART" id="SM00344">
    <property type="entry name" value="HTH_ASNC"/>
    <property type="match status" value="1"/>
</dbReference>
<dbReference type="InterPro" id="IPR036390">
    <property type="entry name" value="WH_DNA-bd_sf"/>
</dbReference>
<dbReference type="SUPFAM" id="SSF46785">
    <property type="entry name" value="Winged helix' DNA-binding domain"/>
    <property type="match status" value="1"/>
</dbReference>
<feature type="domain" description="HTH asnC-type" evidence="4">
    <location>
        <begin position="3"/>
        <end position="64"/>
    </location>
</feature>
<comment type="caution">
    <text evidence="5">The sequence shown here is derived from an EMBL/GenBank/DDBJ whole genome shotgun (WGS) entry which is preliminary data.</text>
</comment>
<keyword evidence="6" id="KW-1185">Reference proteome</keyword>
<dbReference type="Proteomes" id="UP000467214">
    <property type="component" value="Unassembled WGS sequence"/>
</dbReference>
<dbReference type="RefSeq" id="WP_160794459.1">
    <property type="nucleotide sequence ID" value="NZ_WSSB01000001.1"/>
</dbReference>
<keyword evidence="2" id="KW-0238">DNA-binding</keyword>
<dbReference type="GO" id="GO:0006355">
    <property type="term" value="P:regulation of DNA-templated transcription"/>
    <property type="evidence" value="ECO:0007669"/>
    <property type="project" value="UniProtKB-ARBA"/>
</dbReference>
<evidence type="ECO:0000313" key="6">
    <source>
        <dbReference type="Proteomes" id="UP000467214"/>
    </source>
</evidence>
<evidence type="ECO:0000256" key="1">
    <source>
        <dbReference type="ARBA" id="ARBA00023015"/>
    </source>
</evidence>
<dbReference type="InterPro" id="IPR011008">
    <property type="entry name" value="Dimeric_a/b-barrel"/>
</dbReference>
<dbReference type="GO" id="GO:0005829">
    <property type="term" value="C:cytosol"/>
    <property type="evidence" value="ECO:0007669"/>
    <property type="project" value="TreeGrafter"/>
</dbReference>
<dbReference type="Pfam" id="PF01037">
    <property type="entry name" value="AsnC_trans_reg"/>
    <property type="match status" value="1"/>
</dbReference>
<gene>
    <name evidence="5" type="ORF">GQF02_02050</name>
</gene>
<dbReference type="PRINTS" id="PR00033">
    <property type="entry name" value="HTHASNC"/>
</dbReference>
<organism evidence="5 6">
    <name type="scientific">Craterilacuibacter sinensis</name>
    <dbReference type="NCBI Taxonomy" id="2686017"/>
    <lineage>
        <taxon>Bacteria</taxon>
        <taxon>Pseudomonadati</taxon>
        <taxon>Pseudomonadota</taxon>
        <taxon>Betaproteobacteria</taxon>
        <taxon>Neisseriales</taxon>
        <taxon>Neisseriaceae</taxon>
        <taxon>Craterilacuibacter</taxon>
    </lineage>
</organism>
<dbReference type="Gene3D" id="3.30.70.920">
    <property type="match status" value="1"/>
</dbReference>
<protein>
    <submittedName>
        <fullName evidence="5">Winged helix-turn-helix transcriptional regulator</fullName>
    </submittedName>
</protein>
<proteinExistence type="predicted"/>
<dbReference type="InterPro" id="IPR019887">
    <property type="entry name" value="Tscrpt_reg_AsnC/Lrp_C"/>
</dbReference>
<keyword evidence="1" id="KW-0805">Transcription regulation</keyword>
<dbReference type="CDD" id="cd00090">
    <property type="entry name" value="HTH_ARSR"/>
    <property type="match status" value="1"/>
</dbReference>
<dbReference type="PANTHER" id="PTHR30154:SF53">
    <property type="entry name" value="HTH-TYPE TRANSCRIPTIONAL REGULATOR LRPC"/>
    <property type="match status" value="1"/>
</dbReference>
<sequence>MEIDGKAWALLQAIQQDARMSLTELAARVGLSVPATSERMKRLEEAGVIRAYRAHVDPVLVGYGVQALIGMTTPQPGKQKLLAKLGEMPEVIECLHVTGEDSYRLRVVAHDIAHLEALVGAINHFGETRTSIIMSTPIPLRPLAPPVR</sequence>
<dbReference type="Gene3D" id="1.10.10.10">
    <property type="entry name" value="Winged helix-like DNA-binding domain superfamily/Winged helix DNA-binding domain"/>
    <property type="match status" value="1"/>
</dbReference>
<evidence type="ECO:0000313" key="5">
    <source>
        <dbReference type="EMBL" id="MXR35762.1"/>
    </source>
</evidence>
<accession>A0A845BHY8</accession>
<keyword evidence="3" id="KW-0804">Transcription</keyword>
<dbReference type="EMBL" id="WSSB01000001">
    <property type="protein sequence ID" value="MXR35762.1"/>
    <property type="molecule type" value="Genomic_DNA"/>
</dbReference>